<keyword evidence="3" id="KW-1185">Reference proteome</keyword>
<dbReference type="GeneID" id="11511948"/>
<evidence type="ECO:0000313" key="3">
    <source>
        <dbReference type="Proteomes" id="UP000007322"/>
    </source>
</evidence>
<gene>
    <name evidence="2" type="ORF">MYCTH_2108584</name>
</gene>
<proteinExistence type="predicted"/>
<feature type="compositionally biased region" description="Polar residues" evidence="1">
    <location>
        <begin position="147"/>
        <end position="161"/>
    </location>
</feature>
<dbReference type="AlphaFoldDB" id="G2Q7B3"/>
<dbReference type="EMBL" id="CP003003">
    <property type="protein sequence ID" value="AEO56024.1"/>
    <property type="molecule type" value="Genomic_DNA"/>
</dbReference>
<protein>
    <submittedName>
        <fullName evidence="2">Uncharacterized protein</fullName>
    </submittedName>
</protein>
<sequence length="161" mass="17036">MARTWRREHKRGAVAERVLTGEEQGGPGRFSGSLGAPIVKVTAFAVHHPSSVARSKHRAVLTSVVPGSARPEANLEIGRGETGTSAPVSRGETEWMKMVIAAADRVAHGANTAPSYSYAGATLTPPGDRQAVGFGLGPLSPGEWTTRDQQVPNQWQGSRET</sequence>
<accession>G2Q7B3</accession>
<dbReference type="InParanoid" id="G2Q7B3"/>
<feature type="region of interest" description="Disordered" evidence="1">
    <location>
        <begin position="128"/>
        <end position="161"/>
    </location>
</feature>
<organism evidence="2 3">
    <name type="scientific">Thermothelomyces thermophilus (strain ATCC 42464 / BCRC 31852 / DSM 1799)</name>
    <name type="common">Sporotrichum thermophile</name>
    <dbReference type="NCBI Taxonomy" id="573729"/>
    <lineage>
        <taxon>Eukaryota</taxon>
        <taxon>Fungi</taxon>
        <taxon>Dikarya</taxon>
        <taxon>Ascomycota</taxon>
        <taxon>Pezizomycotina</taxon>
        <taxon>Sordariomycetes</taxon>
        <taxon>Sordariomycetidae</taxon>
        <taxon>Sordariales</taxon>
        <taxon>Chaetomiaceae</taxon>
        <taxon>Thermothelomyces</taxon>
    </lineage>
</organism>
<dbReference type="KEGG" id="mtm:MYCTH_2108584"/>
<dbReference type="Proteomes" id="UP000007322">
    <property type="component" value="Chromosome 2"/>
</dbReference>
<dbReference type="HOGENOM" id="CLU_1644883_0_0_1"/>
<dbReference type="RefSeq" id="XP_003661269.1">
    <property type="nucleotide sequence ID" value="XM_003661221.1"/>
</dbReference>
<reference evidence="2 3" key="1">
    <citation type="journal article" date="2011" name="Nat. Biotechnol.">
        <title>Comparative genomic analysis of the thermophilic biomass-degrading fungi Myceliophthora thermophila and Thielavia terrestris.</title>
        <authorList>
            <person name="Berka R.M."/>
            <person name="Grigoriev I.V."/>
            <person name="Otillar R."/>
            <person name="Salamov A."/>
            <person name="Grimwood J."/>
            <person name="Reid I."/>
            <person name="Ishmael N."/>
            <person name="John T."/>
            <person name="Darmond C."/>
            <person name="Moisan M.-C."/>
            <person name="Henrissat B."/>
            <person name="Coutinho P.M."/>
            <person name="Lombard V."/>
            <person name="Natvig D.O."/>
            <person name="Lindquist E."/>
            <person name="Schmutz J."/>
            <person name="Lucas S."/>
            <person name="Harris P."/>
            <person name="Powlowski J."/>
            <person name="Bellemare A."/>
            <person name="Taylor D."/>
            <person name="Butler G."/>
            <person name="de Vries R.P."/>
            <person name="Allijn I.E."/>
            <person name="van den Brink J."/>
            <person name="Ushinsky S."/>
            <person name="Storms R."/>
            <person name="Powell A.J."/>
            <person name="Paulsen I.T."/>
            <person name="Elbourne L.D.H."/>
            <person name="Baker S.E."/>
            <person name="Magnuson J."/>
            <person name="LaBoissiere S."/>
            <person name="Clutterbuck A.J."/>
            <person name="Martinez D."/>
            <person name="Wogulis M."/>
            <person name="de Leon A.L."/>
            <person name="Rey M.W."/>
            <person name="Tsang A."/>
        </authorList>
    </citation>
    <scope>NUCLEOTIDE SEQUENCE [LARGE SCALE GENOMIC DNA]</scope>
    <source>
        <strain evidence="3">ATCC 42464 / BCRC 31852 / DSM 1799</strain>
    </source>
</reference>
<evidence type="ECO:0000313" key="2">
    <source>
        <dbReference type="EMBL" id="AEO56024.1"/>
    </source>
</evidence>
<name>G2Q7B3_THET4</name>
<evidence type="ECO:0000256" key="1">
    <source>
        <dbReference type="SAM" id="MobiDB-lite"/>
    </source>
</evidence>
<dbReference type="VEuPathDB" id="FungiDB:MYCTH_2108584"/>